<proteinExistence type="predicted"/>
<reference evidence="1 2" key="1">
    <citation type="journal article" date="2015" name="Stand. Genomic Sci.">
        <title>Genomic Encyclopedia of Bacterial and Archaeal Type Strains, Phase III: the genomes of soil and plant-associated and newly described type strains.</title>
        <authorList>
            <person name="Whitman W.B."/>
            <person name="Woyke T."/>
            <person name="Klenk H.P."/>
            <person name="Zhou Y."/>
            <person name="Lilburn T.G."/>
            <person name="Beck B.J."/>
            <person name="De Vos P."/>
            <person name="Vandamme P."/>
            <person name="Eisen J.A."/>
            <person name="Garrity G."/>
            <person name="Hugenholtz P."/>
            <person name="Kyrpides N.C."/>
        </authorList>
    </citation>
    <scope>NUCLEOTIDE SEQUENCE [LARGE SCALE GENOMIC DNA]</scope>
    <source>
        <strain evidence="1 2">DSM 64</strain>
    </source>
</reference>
<dbReference type="EMBL" id="VJWE01000011">
    <property type="protein sequence ID" value="TWG39907.1"/>
    <property type="molecule type" value="Genomic_DNA"/>
</dbReference>
<dbReference type="AlphaFoldDB" id="A0A561XUW4"/>
<organism evidence="1 2">
    <name type="scientific">Acidovorax delafieldii</name>
    <name type="common">Pseudomonas delafieldii</name>
    <dbReference type="NCBI Taxonomy" id="47920"/>
    <lineage>
        <taxon>Bacteria</taxon>
        <taxon>Pseudomonadati</taxon>
        <taxon>Pseudomonadota</taxon>
        <taxon>Betaproteobacteria</taxon>
        <taxon>Burkholderiales</taxon>
        <taxon>Comamonadaceae</taxon>
        <taxon>Acidovorax</taxon>
    </lineage>
</organism>
<evidence type="ECO:0000313" key="1">
    <source>
        <dbReference type="EMBL" id="TWG39907.1"/>
    </source>
</evidence>
<evidence type="ECO:0008006" key="3">
    <source>
        <dbReference type="Google" id="ProtNLM"/>
    </source>
</evidence>
<evidence type="ECO:0000313" key="2">
    <source>
        <dbReference type="Proteomes" id="UP000321485"/>
    </source>
</evidence>
<accession>A0A561XUW4</accession>
<dbReference type="Proteomes" id="UP000321485">
    <property type="component" value="Unassembled WGS sequence"/>
</dbReference>
<comment type="caution">
    <text evidence="1">The sequence shown here is derived from an EMBL/GenBank/DDBJ whole genome shotgun (WGS) entry which is preliminary data.</text>
</comment>
<protein>
    <recommendedName>
        <fullName evidence="3">DUF1579 domain-containing protein</fullName>
    </recommendedName>
</protein>
<sequence length="178" mass="19792">MSTPARLTPIPSPTIAPSAARDFDFLMGPWRIRNTRLVHRLAGCHDWEVFDATGTAHPLPGGIGNFDDFTPLAWKPGYVGMALRVFNPVTQRWSIYWLDNLTGGLDPANGLLLPPVVGGFQGGVGLFEGEELFEGRPVRVRFEWSQMHTGAPRWQQAFSDDGGATWEVNWVMEFARPV</sequence>
<dbReference type="GeneID" id="51110846"/>
<gene>
    <name evidence="1" type="ORF">ATF69_1779</name>
</gene>
<name>A0A561XUW4_ACIDE</name>
<dbReference type="RefSeq" id="WP_099731821.1">
    <property type="nucleotide sequence ID" value="NZ_VJWE01000011.1"/>
</dbReference>